<reference evidence="9 10" key="1">
    <citation type="submission" date="2015-01" db="EMBL/GenBank/DDBJ databases">
        <title>Evolution of Trichinella species and genotypes.</title>
        <authorList>
            <person name="Korhonen P.K."/>
            <person name="Edoardo P."/>
            <person name="Giuseppe L.R."/>
            <person name="Gasser R.B."/>
        </authorList>
    </citation>
    <scope>NUCLEOTIDE SEQUENCE [LARGE SCALE GENOMIC DNA]</scope>
    <source>
        <strain evidence="9">ISS37</strain>
    </source>
</reference>
<dbReference type="InterPro" id="IPR035925">
    <property type="entry name" value="BSD_dom_sf"/>
</dbReference>
<evidence type="ECO:0000256" key="3">
    <source>
        <dbReference type="ARBA" id="ARBA00022737"/>
    </source>
</evidence>
<keyword evidence="4" id="KW-0805">Transcription regulation</keyword>
<dbReference type="SUPFAM" id="SSF50729">
    <property type="entry name" value="PH domain-like"/>
    <property type="match status" value="1"/>
</dbReference>
<name>A0A0V0RSQ5_9BILA</name>
<keyword evidence="3" id="KW-0677">Repeat</keyword>
<dbReference type="SUPFAM" id="SSF140383">
    <property type="entry name" value="BSD domain-like"/>
    <property type="match status" value="2"/>
</dbReference>
<dbReference type="Gene3D" id="2.30.29.30">
    <property type="entry name" value="Pleckstrin-homology domain (PH domain)/Phosphotyrosine-binding domain (PTB)"/>
    <property type="match status" value="1"/>
</dbReference>
<dbReference type="EMBL" id="JYDL01000089">
    <property type="protein sequence ID" value="KRX17322.1"/>
    <property type="molecule type" value="Genomic_DNA"/>
</dbReference>
<evidence type="ECO:0000256" key="7">
    <source>
        <dbReference type="SAM" id="MobiDB-lite"/>
    </source>
</evidence>
<dbReference type="InterPro" id="IPR005607">
    <property type="entry name" value="BSD_dom"/>
</dbReference>
<dbReference type="InterPro" id="IPR011993">
    <property type="entry name" value="PH-like_dom_sf"/>
</dbReference>
<dbReference type="Gene3D" id="1.10.3970.10">
    <property type="entry name" value="BSD domain"/>
    <property type="match status" value="1"/>
</dbReference>
<accession>A0A0V0RSQ5</accession>
<dbReference type="Pfam" id="PF03909">
    <property type="entry name" value="BSD"/>
    <property type="match status" value="1"/>
</dbReference>
<dbReference type="PANTHER" id="PTHR12856">
    <property type="entry name" value="TRANSCRIPTION INITIATION FACTOR IIH-RELATED"/>
    <property type="match status" value="1"/>
</dbReference>
<evidence type="ECO:0000313" key="9">
    <source>
        <dbReference type="EMBL" id="KRX17322.1"/>
    </source>
</evidence>
<evidence type="ECO:0000313" key="10">
    <source>
        <dbReference type="Proteomes" id="UP000054630"/>
    </source>
</evidence>
<dbReference type="Proteomes" id="UP000054630">
    <property type="component" value="Unassembled WGS sequence"/>
</dbReference>
<feature type="region of interest" description="Disordered" evidence="7">
    <location>
        <begin position="332"/>
        <end position="356"/>
    </location>
</feature>
<evidence type="ECO:0000256" key="4">
    <source>
        <dbReference type="ARBA" id="ARBA00023015"/>
    </source>
</evidence>
<comment type="similarity">
    <text evidence="2">Belongs to the TFB1 family.</text>
</comment>
<protein>
    <submittedName>
        <fullName evidence="9">General transcription factor IIH subunit 1</fullName>
    </submittedName>
</protein>
<proteinExistence type="inferred from homology"/>
<dbReference type="InterPro" id="IPR027079">
    <property type="entry name" value="Tfb1/GTF2H1"/>
</dbReference>
<dbReference type="SMART" id="SM00751">
    <property type="entry name" value="BSD"/>
    <property type="match status" value="2"/>
</dbReference>
<keyword evidence="6" id="KW-0539">Nucleus</keyword>
<dbReference type="Gene3D" id="6.10.140.1200">
    <property type="match status" value="1"/>
</dbReference>
<feature type="domain" description="BSD" evidence="8">
    <location>
        <begin position="196"/>
        <end position="248"/>
    </location>
</feature>
<keyword evidence="10" id="KW-1185">Reference proteome</keyword>
<keyword evidence="5" id="KW-0804">Transcription</keyword>
<dbReference type="OrthoDB" id="360521at2759"/>
<dbReference type="GO" id="GO:0000439">
    <property type="term" value="C:transcription factor TFIIH core complex"/>
    <property type="evidence" value="ECO:0007669"/>
    <property type="project" value="InterPro"/>
</dbReference>
<comment type="subcellular location">
    <subcellularLocation>
        <location evidence="1">Nucleus</location>
    </subcellularLocation>
</comment>
<evidence type="ECO:0000256" key="5">
    <source>
        <dbReference type="ARBA" id="ARBA00023163"/>
    </source>
</evidence>
<dbReference type="InterPro" id="IPR013876">
    <property type="entry name" value="TFIIH_BTF_p62_N"/>
</dbReference>
<feature type="compositionally biased region" description="Low complexity" evidence="7">
    <location>
        <begin position="333"/>
        <end position="352"/>
    </location>
</feature>
<evidence type="ECO:0000256" key="6">
    <source>
        <dbReference type="ARBA" id="ARBA00023242"/>
    </source>
</evidence>
<evidence type="ECO:0000259" key="8">
    <source>
        <dbReference type="PROSITE" id="PS50858"/>
    </source>
</evidence>
<dbReference type="GO" id="GO:0006351">
    <property type="term" value="P:DNA-templated transcription"/>
    <property type="evidence" value="ECO:0007669"/>
    <property type="project" value="InterPro"/>
</dbReference>
<evidence type="ECO:0000256" key="1">
    <source>
        <dbReference type="ARBA" id="ARBA00004123"/>
    </source>
</evidence>
<organism evidence="9 10">
    <name type="scientific">Trichinella nelsoni</name>
    <dbReference type="NCBI Taxonomy" id="6336"/>
    <lineage>
        <taxon>Eukaryota</taxon>
        <taxon>Metazoa</taxon>
        <taxon>Ecdysozoa</taxon>
        <taxon>Nematoda</taxon>
        <taxon>Enoplea</taxon>
        <taxon>Dorylaimia</taxon>
        <taxon>Trichinellida</taxon>
        <taxon>Trichinellidae</taxon>
        <taxon>Trichinella</taxon>
    </lineage>
</organism>
<sequence length="593" mass="68256">MESTDSQRRDEVLIKVDNVVNKKHGMGSLCVFRDRILWISSVDRELCVCLQMDEIRTQKISPAGKAKIQLQLCLHNDTSVIFQFCNPNGAEKQLQDRESVKQLLQVQLAKLKYMPNAEIERKRKSDSLWIFELILNDDPQLYKLYEQLVTTDVLKADDFWLIFASNKLKKEEEKEQNSQKMGISGGFLGDVAERDAYNEMKLNLTTEIIESIFRTYPTVKEKHKQLVPSEMTEEDFWTLFFQSHYFHRDREIAPGIKEFFADCFKIDNQDFYDQLQIHYSVVENQAVVSTPEGNAFQVELAADEDMDQRKFQNTTLVKRLNYHSNQIIRSHGSVAASNSAKSNSKNSEQSSVENKKLPKLTECEELTGTGLDTFEGVHLNVKNDSQFQTFFTDDSATFDQDDAVRWVNLVVESENYWSSSENNPTALLVNEEAVMSTTLTRLSFDGDECSSQSDLPPTIPDDLLSEVHSVHFSLSEVLRLFWRNFPPLTAEASSKLQFAVETLRKFEQNKLRPLSDRLAASESTIENDFCTTLFTCLHAAYSKYEIWLQKRKAAGKRQATSTKKQQQLLLLHQQNDKFYIIFNSTCSILKINT</sequence>
<evidence type="ECO:0000256" key="2">
    <source>
        <dbReference type="ARBA" id="ARBA00009448"/>
    </source>
</evidence>
<dbReference type="Pfam" id="PF08567">
    <property type="entry name" value="PH_TFIIH"/>
    <property type="match status" value="1"/>
</dbReference>
<dbReference type="CDD" id="cd13229">
    <property type="entry name" value="PH_TFIIH"/>
    <property type="match status" value="1"/>
</dbReference>
<feature type="domain" description="BSD" evidence="8">
    <location>
        <begin position="113"/>
        <end position="171"/>
    </location>
</feature>
<comment type="caution">
    <text evidence="9">The sequence shown here is derived from an EMBL/GenBank/DDBJ whole genome shotgun (WGS) entry which is preliminary data.</text>
</comment>
<dbReference type="AlphaFoldDB" id="A0A0V0RSQ5"/>
<gene>
    <name evidence="9" type="primary">Tfb1</name>
    <name evidence="9" type="ORF">T07_5626</name>
</gene>
<dbReference type="PROSITE" id="PS50858">
    <property type="entry name" value="BSD"/>
    <property type="match status" value="2"/>
</dbReference>
<dbReference type="GO" id="GO:0006289">
    <property type="term" value="P:nucleotide-excision repair"/>
    <property type="evidence" value="ECO:0007669"/>
    <property type="project" value="InterPro"/>
</dbReference>